<dbReference type="AlphaFoldDB" id="A0A3R7Q221"/>
<sequence length="133" mass="14510">MGGTKFNIEEYLLELQLVKTRKKGYAKPRIPKSRFCRYSQDPVTDDLIWRSVVQGEATSAKRRHADYGSAQRVVKYTYAPSTASSSRSSSAGPRSGEGASQSSSNRAGPPSPPPRQVLPPSLLIRRVSVSSSP</sequence>
<reference evidence="2 3" key="2">
    <citation type="submission" date="2019-01" db="EMBL/GenBank/DDBJ databases">
        <title>The decoding of complex shrimp genome reveals the adaptation for benthos swimmer, frequently molting mechanism and breeding impact on genome.</title>
        <authorList>
            <person name="Sun Y."/>
            <person name="Gao Y."/>
            <person name="Yu Y."/>
        </authorList>
    </citation>
    <scope>NUCLEOTIDE SEQUENCE [LARGE SCALE GENOMIC DNA]</scope>
    <source>
        <tissue evidence="2">Muscle</tissue>
    </source>
</reference>
<feature type="region of interest" description="Disordered" evidence="1">
    <location>
        <begin position="78"/>
        <end position="133"/>
    </location>
</feature>
<dbReference type="EMBL" id="QCYY01000612">
    <property type="protein sequence ID" value="ROT83976.1"/>
    <property type="molecule type" value="Genomic_DNA"/>
</dbReference>
<accession>A0A3R7Q221</accession>
<evidence type="ECO:0000256" key="1">
    <source>
        <dbReference type="SAM" id="MobiDB-lite"/>
    </source>
</evidence>
<keyword evidence="3" id="KW-1185">Reference proteome</keyword>
<protein>
    <submittedName>
        <fullName evidence="2">Uncharacterized protein</fullName>
    </submittedName>
</protein>
<proteinExistence type="predicted"/>
<comment type="caution">
    <text evidence="2">The sequence shown here is derived from an EMBL/GenBank/DDBJ whole genome shotgun (WGS) entry which is preliminary data.</text>
</comment>
<feature type="compositionally biased region" description="Low complexity" evidence="1">
    <location>
        <begin position="118"/>
        <end position="133"/>
    </location>
</feature>
<evidence type="ECO:0000313" key="3">
    <source>
        <dbReference type="Proteomes" id="UP000283509"/>
    </source>
</evidence>
<feature type="compositionally biased region" description="Low complexity" evidence="1">
    <location>
        <begin position="78"/>
        <end position="96"/>
    </location>
</feature>
<gene>
    <name evidence="2" type="ORF">C7M84_022839</name>
</gene>
<organism evidence="2 3">
    <name type="scientific">Penaeus vannamei</name>
    <name type="common">Whiteleg shrimp</name>
    <name type="synonym">Litopenaeus vannamei</name>
    <dbReference type="NCBI Taxonomy" id="6689"/>
    <lineage>
        <taxon>Eukaryota</taxon>
        <taxon>Metazoa</taxon>
        <taxon>Ecdysozoa</taxon>
        <taxon>Arthropoda</taxon>
        <taxon>Crustacea</taxon>
        <taxon>Multicrustacea</taxon>
        <taxon>Malacostraca</taxon>
        <taxon>Eumalacostraca</taxon>
        <taxon>Eucarida</taxon>
        <taxon>Decapoda</taxon>
        <taxon>Dendrobranchiata</taxon>
        <taxon>Penaeoidea</taxon>
        <taxon>Penaeidae</taxon>
        <taxon>Penaeus</taxon>
    </lineage>
</organism>
<dbReference type="OrthoDB" id="10031946at2759"/>
<evidence type="ECO:0000313" key="2">
    <source>
        <dbReference type="EMBL" id="ROT83976.1"/>
    </source>
</evidence>
<name>A0A3R7Q221_PENVA</name>
<dbReference type="Proteomes" id="UP000283509">
    <property type="component" value="Unassembled WGS sequence"/>
</dbReference>
<reference evidence="2 3" key="1">
    <citation type="submission" date="2018-04" db="EMBL/GenBank/DDBJ databases">
        <authorList>
            <person name="Zhang X."/>
            <person name="Yuan J."/>
            <person name="Li F."/>
            <person name="Xiang J."/>
        </authorList>
    </citation>
    <scope>NUCLEOTIDE SEQUENCE [LARGE SCALE GENOMIC DNA]</scope>
    <source>
        <tissue evidence="2">Muscle</tissue>
    </source>
</reference>